<dbReference type="EMBL" id="WKPI01000022">
    <property type="protein sequence ID" value="MSC33838.1"/>
    <property type="molecule type" value="Genomic_DNA"/>
</dbReference>
<proteinExistence type="predicted"/>
<dbReference type="Proteomes" id="UP000480929">
    <property type="component" value="Unassembled WGS sequence"/>
</dbReference>
<dbReference type="OrthoDB" id="1651419at2"/>
<evidence type="ECO:0000256" key="1">
    <source>
        <dbReference type="SAM" id="SignalP"/>
    </source>
</evidence>
<dbReference type="RefSeq" id="WP_154239263.1">
    <property type="nucleotide sequence ID" value="NZ_CALJPI010000032.1"/>
</dbReference>
<feature type="chain" id="PRO_5027103259" description="Lipoprotein" evidence="1">
    <location>
        <begin position="28"/>
        <end position="204"/>
    </location>
</feature>
<organism evidence="2 4">
    <name type="scientific">Holdemania massiliensis</name>
    <dbReference type="NCBI Taxonomy" id="1468449"/>
    <lineage>
        <taxon>Bacteria</taxon>
        <taxon>Bacillati</taxon>
        <taxon>Bacillota</taxon>
        <taxon>Erysipelotrichia</taxon>
        <taxon>Erysipelotrichales</taxon>
        <taxon>Erysipelotrichaceae</taxon>
        <taxon>Holdemania</taxon>
    </lineage>
</organism>
<dbReference type="PROSITE" id="PS51257">
    <property type="entry name" value="PROKAR_LIPOPROTEIN"/>
    <property type="match status" value="1"/>
</dbReference>
<gene>
    <name evidence="3" type="ORF">GKD88_11975</name>
    <name evidence="2" type="ORF">GKE08_12305</name>
</gene>
<keyword evidence="5" id="KW-1185">Reference proteome</keyword>
<dbReference type="AlphaFoldDB" id="A0A6N7S982"/>
<keyword evidence="1" id="KW-0732">Signal</keyword>
<comment type="caution">
    <text evidence="2">The sequence shown here is derived from an EMBL/GenBank/DDBJ whole genome shotgun (WGS) entry which is preliminary data.</text>
</comment>
<accession>A0A6N7S982</accession>
<dbReference type="Proteomes" id="UP000433575">
    <property type="component" value="Unassembled WGS sequence"/>
</dbReference>
<dbReference type="EMBL" id="WKPJ01000020">
    <property type="protein sequence ID" value="MSA90108.1"/>
    <property type="molecule type" value="Genomic_DNA"/>
</dbReference>
<evidence type="ECO:0000313" key="5">
    <source>
        <dbReference type="Proteomes" id="UP000480929"/>
    </source>
</evidence>
<evidence type="ECO:0008006" key="6">
    <source>
        <dbReference type="Google" id="ProtNLM"/>
    </source>
</evidence>
<reference evidence="4 5" key="1">
    <citation type="journal article" date="2019" name="Nat. Med.">
        <title>A library of human gut bacterial isolates paired with longitudinal multiomics data enables mechanistic microbiome research.</title>
        <authorList>
            <person name="Poyet M."/>
            <person name="Groussin M."/>
            <person name="Gibbons S.M."/>
            <person name="Avila-Pacheco J."/>
            <person name="Jiang X."/>
            <person name="Kearney S.M."/>
            <person name="Perrotta A.R."/>
            <person name="Berdy B."/>
            <person name="Zhao S."/>
            <person name="Lieberman T.D."/>
            <person name="Swanson P.K."/>
            <person name="Smith M."/>
            <person name="Roesemann S."/>
            <person name="Alexander J.E."/>
            <person name="Rich S.A."/>
            <person name="Livny J."/>
            <person name="Vlamakis H."/>
            <person name="Clish C."/>
            <person name="Bullock K."/>
            <person name="Deik A."/>
            <person name="Scott J."/>
            <person name="Pierce K.A."/>
            <person name="Xavier R.J."/>
            <person name="Alm E.J."/>
        </authorList>
    </citation>
    <scope>NUCLEOTIDE SEQUENCE [LARGE SCALE GENOMIC DNA]</scope>
    <source>
        <strain evidence="2 4">BIOML-A4</strain>
        <strain evidence="3 5">BIOML-A5</strain>
    </source>
</reference>
<evidence type="ECO:0000313" key="4">
    <source>
        <dbReference type="Proteomes" id="UP000433575"/>
    </source>
</evidence>
<evidence type="ECO:0000313" key="3">
    <source>
        <dbReference type="EMBL" id="MSC33838.1"/>
    </source>
</evidence>
<feature type="signal peptide" evidence="1">
    <location>
        <begin position="1"/>
        <end position="27"/>
    </location>
</feature>
<evidence type="ECO:0000313" key="2">
    <source>
        <dbReference type="EMBL" id="MSA90108.1"/>
    </source>
</evidence>
<sequence>MKKKTHRFAFLALALLLAGCQSTPAAAKTLAVAPHSVSADTEKLLQLMPQGSSTYFFDLHIDDSIDGISVQNWILDENHQWQDNGGNGMNGILDHTDKLLMIQLLPDQSSFSWSCDGVSSTTAIGNDSQEDAYFKPEWGMRGQDRLEEKIEVALNQPIPLLLILEKDAGAEGSTSMSINDLALVLDHPEQVDADRAVLITVTFK</sequence>
<name>A0A6N7S982_9FIRM</name>
<protein>
    <recommendedName>
        <fullName evidence="6">Lipoprotein</fullName>
    </recommendedName>
</protein>